<dbReference type="Gramene" id="AET7Gv21356000.4">
    <property type="protein sequence ID" value="AET7Gv21356000.4"/>
    <property type="gene ID" value="AET7Gv21356000"/>
</dbReference>
<evidence type="ECO:0000313" key="2">
    <source>
        <dbReference type="Proteomes" id="UP000015105"/>
    </source>
</evidence>
<keyword evidence="2" id="KW-1185">Reference proteome</keyword>
<sequence>SYFNHQIRRQSSAELEKFKERWEKAVREDDEWMDPFDA</sequence>
<reference evidence="1" key="3">
    <citation type="journal article" date="2017" name="Nature">
        <title>Genome sequence of the progenitor of the wheat D genome Aegilops tauschii.</title>
        <authorList>
            <person name="Luo M.C."/>
            <person name="Gu Y.Q."/>
            <person name="Puiu D."/>
            <person name="Wang H."/>
            <person name="Twardziok S.O."/>
            <person name="Deal K.R."/>
            <person name="Huo N."/>
            <person name="Zhu T."/>
            <person name="Wang L."/>
            <person name="Wang Y."/>
            <person name="McGuire P.E."/>
            <person name="Liu S."/>
            <person name="Long H."/>
            <person name="Ramasamy R.K."/>
            <person name="Rodriguez J.C."/>
            <person name="Van S.L."/>
            <person name="Yuan L."/>
            <person name="Wang Z."/>
            <person name="Xia Z."/>
            <person name="Xiao L."/>
            <person name="Anderson O.D."/>
            <person name="Ouyang S."/>
            <person name="Liang Y."/>
            <person name="Zimin A.V."/>
            <person name="Pertea G."/>
            <person name="Qi P."/>
            <person name="Bennetzen J.L."/>
            <person name="Dai X."/>
            <person name="Dawson M.W."/>
            <person name="Muller H.G."/>
            <person name="Kugler K."/>
            <person name="Rivarola-Duarte L."/>
            <person name="Spannagl M."/>
            <person name="Mayer K.F.X."/>
            <person name="Lu F.H."/>
            <person name="Bevan M.W."/>
            <person name="Leroy P."/>
            <person name="Li P."/>
            <person name="You F.M."/>
            <person name="Sun Q."/>
            <person name="Liu Z."/>
            <person name="Lyons E."/>
            <person name="Wicker T."/>
            <person name="Salzberg S.L."/>
            <person name="Devos K.M."/>
            <person name="Dvorak J."/>
        </authorList>
    </citation>
    <scope>NUCLEOTIDE SEQUENCE [LARGE SCALE GENOMIC DNA]</scope>
    <source>
        <strain evidence="1">cv. AL8/78</strain>
    </source>
</reference>
<evidence type="ECO:0000313" key="1">
    <source>
        <dbReference type="EnsemblPlants" id="AET7Gv21356000.4"/>
    </source>
</evidence>
<reference evidence="1" key="5">
    <citation type="journal article" date="2021" name="G3 (Bethesda)">
        <title>Aegilops tauschii genome assembly Aet v5.0 features greater sequence contiguity and improved annotation.</title>
        <authorList>
            <person name="Wang L."/>
            <person name="Zhu T."/>
            <person name="Rodriguez J.C."/>
            <person name="Deal K.R."/>
            <person name="Dubcovsky J."/>
            <person name="McGuire P.E."/>
            <person name="Lux T."/>
            <person name="Spannagl M."/>
            <person name="Mayer K.F.X."/>
            <person name="Baldrich P."/>
            <person name="Meyers B.C."/>
            <person name="Huo N."/>
            <person name="Gu Y.Q."/>
            <person name="Zhou H."/>
            <person name="Devos K.M."/>
            <person name="Bennetzen J.L."/>
            <person name="Unver T."/>
            <person name="Budak H."/>
            <person name="Gulick P.J."/>
            <person name="Galiba G."/>
            <person name="Kalapos B."/>
            <person name="Nelson D.R."/>
            <person name="Li P."/>
            <person name="You F.M."/>
            <person name="Luo M.C."/>
            <person name="Dvorak J."/>
        </authorList>
    </citation>
    <scope>NUCLEOTIDE SEQUENCE [LARGE SCALE GENOMIC DNA]</scope>
    <source>
        <strain evidence="1">cv. AL8/78</strain>
    </source>
</reference>
<reference evidence="1" key="4">
    <citation type="submission" date="2019-03" db="UniProtKB">
        <authorList>
            <consortium name="EnsemblPlants"/>
        </authorList>
    </citation>
    <scope>IDENTIFICATION</scope>
</reference>
<dbReference type="Proteomes" id="UP000015105">
    <property type="component" value="Chromosome 7D"/>
</dbReference>
<reference evidence="2" key="1">
    <citation type="journal article" date="2014" name="Science">
        <title>Ancient hybridizations among the ancestral genomes of bread wheat.</title>
        <authorList>
            <consortium name="International Wheat Genome Sequencing Consortium,"/>
            <person name="Marcussen T."/>
            <person name="Sandve S.R."/>
            <person name="Heier L."/>
            <person name="Spannagl M."/>
            <person name="Pfeifer M."/>
            <person name="Jakobsen K.S."/>
            <person name="Wulff B.B."/>
            <person name="Steuernagel B."/>
            <person name="Mayer K.F."/>
            <person name="Olsen O.A."/>
        </authorList>
    </citation>
    <scope>NUCLEOTIDE SEQUENCE [LARGE SCALE GENOMIC DNA]</scope>
    <source>
        <strain evidence="2">cv. AL8/78</strain>
    </source>
</reference>
<protein>
    <submittedName>
        <fullName evidence="1">Uncharacterized protein</fullName>
    </submittedName>
</protein>
<accession>A0A453TDZ1</accession>
<reference evidence="2" key="2">
    <citation type="journal article" date="2017" name="Nat. Plants">
        <title>The Aegilops tauschii genome reveals multiple impacts of transposons.</title>
        <authorList>
            <person name="Zhao G."/>
            <person name="Zou C."/>
            <person name="Li K."/>
            <person name="Wang K."/>
            <person name="Li T."/>
            <person name="Gao L."/>
            <person name="Zhang X."/>
            <person name="Wang H."/>
            <person name="Yang Z."/>
            <person name="Liu X."/>
            <person name="Jiang W."/>
            <person name="Mao L."/>
            <person name="Kong X."/>
            <person name="Jiao Y."/>
            <person name="Jia J."/>
        </authorList>
    </citation>
    <scope>NUCLEOTIDE SEQUENCE [LARGE SCALE GENOMIC DNA]</scope>
    <source>
        <strain evidence="2">cv. AL8/78</strain>
    </source>
</reference>
<dbReference type="AlphaFoldDB" id="A0A453TDZ1"/>
<organism evidence="1 2">
    <name type="scientific">Aegilops tauschii subsp. strangulata</name>
    <name type="common">Goatgrass</name>
    <dbReference type="NCBI Taxonomy" id="200361"/>
    <lineage>
        <taxon>Eukaryota</taxon>
        <taxon>Viridiplantae</taxon>
        <taxon>Streptophyta</taxon>
        <taxon>Embryophyta</taxon>
        <taxon>Tracheophyta</taxon>
        <taxon>Spermatophyta</taxon>
        <taxon>Magnoliopsida</taxon>
        <taxon>Liliopsida</taxon>
        <taxon>Poales</taxon>
        <taxon>Poaceae</taxon>
        <taxon>BOP clade</taxon>
        <taxon>Pooideae</taxon>
        <taxon>Triticodae</taxon>
        <taxon>Triticeae</taxon>
        <taxon>Triticinae</taxon>
        <taxon>Aegilops</taxon>
    </lineage>
</organism>
<name>A0A453TDZ1_AEGTS</name>
<proteinExistence type="predicted"/>
<dbReference type="EnsemblPlants" id="AET7Gv21356000.4">
    <property type="protein sequence ID" value="AET7Gv21356000.4"/>
    <property type="gene ID" value="AET7Gv21356000"/>
</dbReference>